<evidence type="ECO:0000256" key="3">
    <source>
        <dbReference type="ARBA" id="ARBA00022989"/>
    </source>
</evidence>
<comment type="subcellular location">
    <subcellularLocation>
        <location evidence="1">Membrane</location>
        <topology evidence="1">Multi-pass membrane protein</topology>
    </subcellularLocation>
</comment>
<evidence type="ECO:0000256" key="2">
    <source>
        <dbReference type="ARBA" id="ARBA00022692"/>
    </source>
</evidence>
<sequence length="89" mass="9477">MSKKDTLAILLPYAFKRALSSYSHEVVLVFKSTSLAYTITLMEVMGHSQLLYGRTYDVMVFGAAGIGVPDRQRPADAAHASGGAQGAGI</sequence>
<keyword evidence="4" id="KW-0472">Membrane</keyword>
<evidence type="ECO:0000313" key="6">
    <source>
        <dbReference type="Proteomes" id="UP000339249"/>
    </source>
</evidence>
<dbReference type="AlphaFoldDB" id="A0A4U9DGM2"/>
<organism evidence="5 6">
    <name type="scientific">Raoultella terrigena</name>
    <name type="common">Klebsiella terrigena</name>
    <dbReference type="NCBI Taxonomy" id="577"/>
    <lineage>
        <taxon>Bacteria</taxon>
        <taxon>Pseudomonadati</taxon>
        <taxon>Pseudomonadota</taxon>
        <taxon>Gammaproteobacteria</taxon>
        <taxon>Enterobacterales</taxon>
        <taxon>Enterobacteriaceae</taxon>
        <taxon>Klebsiella/Raoultella group</taxon>
        <taxon>Raoultella</taxon>
    </lineage>
</organism>
<reference evidence="5 6" key="1">
    <citation type="submission" date="2019-04" db="EMBL/GenBank/DDBJ databases">
        <authorList>
            <consortium name="Pathogen Informatics"/>
        </authorList>
    </citation>
    <scope>NUCLEOTIDE SEQUENCE [LARGE SCALE GENOMIC DNA]</scope>
    <source>
        <strain evidence="5 6">NCTC9185</strain>
    </source>
</reference>
<evidence type="ECO:0000256" key="1">
    <source>
        <dbReference type="ARBA" id="ARBA00004141"/>
    </source>
</evidence>
<dbReference type="GO" id="GO:0016020">
    <property type="term" value="C:membrane"/>
    <property type="evidence" value="ECO:0007669"/>
    <property type="project" value="UniProtKB-SubCell"/>
</dbReference>
<proteinExistence type="predicted"/>
<gene>
    <name evidence="5" type="primary">artM_5</name>
    <name evidence="5" type="ORF">NCTC9185_07389</name>
</gene>
<name>A0A4U9DGM2_RAOTE</name>
<accession>A0A4U9DGM2</accession>
<keyword evidence="2" id="KW-0812">Transmembrane</keyword>
<dbReference type="Gene3D" id="1.10.3720.10">
    <property type="entry name" value="MetI-like"/>
    <property type="match status" value="1"/>
</dbReference>
<dbReference type="InterPro" id="IPR035906">
    <property type="entry name" value="MetI-like_sf"/>
</dbReference>
<evidence type="ECO:0000256" key="4">
    <source>
        <dbReference type="ARBA" id="ARBA00023136"/>
    </source>
</evidence>
<evidence type="ECO:0000313" key="5">
    <source>
        <dbReference type="EMBL" id="VTN15303.1"/>
    </source>
</evidence>
<dbReference type="EMBL" id="CABDVU010000001">
    <property type="protein sequence ID" value="VTN15303.1"/>
    <property type="molecule type" value="Genomic_DNA"/>
</dbReference>
<keyword evidence="3" id="KW-1133">Transmembrane helix</keyword>
<dbReference type="Proteomes" id="UP000339249">
    <property type="component" value="Unassembled WGS sequence"/>
</dbReference>
<protein>
    <submittedName>
        <fullName evidence="5">Arginine ABC transporter permease protein ArtM</fullName>
    </submittedName>
</protein>